<keyword evidence="1" id="KW-0479">Metal-binding</keyword>
<sequence>MTKENDPEALKQSYQALKDHGFTAAKIFVNGPVRSEKNGRDEFFCGRIEEELEKVEMIREAVGKDFDLILETHRGMTKPEAITFGREAAAFRPMVLEDPVTPDNLDTMAEVASKIAVPIATGERFINIKEFEMLFRRDAASYVRPDVCAIGGITAAKKICGMAEANDVLIIPHNPLGPVSTAACLQICASIPNFGIQELPGFCLNGAEDAMVQKPFTVKDGCLIIPDAPGIGIELSEHACELYPLKDRGGLEAKRMFDGSVKDW</sequence>
<dbReference type="CDD" id="cd03316">
    <property type="entry name" value="MR_like"/>
    <property type="match status" value="1"/>
</dbReference>
<dbReference type="EMBL" id="DWYS01000053">
    <property type="protein sequence ID" value="HJB07054.1"/>
    <property type="molecule type" value="Genomic_DNA"/>
</dbReference>
<proteinExistence type="predicted"/>
<dbReference type="Proteomes" id="UP000886804">
    <property type="component" value="Unassembled WGS sequence"/>
</dbReference>
<dbReference type="InterPro" id="IPR036849">
    <property type="entry name" value="Enolase-like_C_sf"/>
</dbReference>
<dbReference type="InterPro" id="IPR013342">
    <property type="entry name" value="Mandelate_racemase_C"/>
</dbReference>
<protein>
    <submittedName>
        <fullName evidence="3">Mandelate racemase/muconate lactonizing enzyme family protein</fullName>
    </submittedName>
</protein>
<gene>
    <name evidence="3" type="ORF">H9716_04240</name>
</gene>
<dbReference type="SMART" id="SM00922">
    <property type="entry name" value="MR_MLE"/>
    <property type="match status" value="1"/>
</dbReference>
<organism evidence="3 4">
    <name type="scientific">Candidatus Enterocloster faecavium</name>
    <dbReference type="NCBI Taxonomy" id="2838560"/>
    <lineage>
        <taxon>Bacteria</taxon>
        <taxon>Bacillati</taxon>
        <taxon>Bacillota</taxon>
        <taxon>Clostridia</taxon>
        <taxon>Lachnospirales</taxon>
        <taxon>Lachnospiraceae</taxon>
        <taxon>Enterocloster</taxon>
    </lineage>
</organism>
<dbReference type="SUPFAM" id="SSF51604">
    <property type="entry name" value="Enolase C-terminal domain-like"/>
    <property type="match status" value="1"/>
</dbReference>
<dbReference type="Pfam" id="PF13378">
    <property type="entry name" value="MR_MLE_C"/>
    <property type="match status" value="1"/>
</dbReference>
<dbReference type="Gene3D" id="3.20.20.120">
    <property type="entry name" value="Enolase-like C-terminal domain"/>
    <property type="match status" value="1"/>
</dbReference>
<reference evidence="3" key="1">
    <citation type="journal article" date="2021" name="PeerJ">
        <title>Extensive microbial diversity within the chicken gut microbiome revealed by metagenomics and culture.</title>
        <authorList>
            <person name="Gilroy R."/>
            <person name="Ravi A."/>
            <person name="Getino M."/>
            <person name="Pursley I."/>
            <person name="Horton D.L."/>
            <person name="Alikhan N.F."/>
            <person name="Baker D."/>
            <person name="Gharbi K."/>
            <person name="Hall N."/>
            <person name="Watson M."/>
            <person name="Adriaenssens E.M."/>
            <person name="Foster-Nyarko E."/>
            <person name="Jarju S."/>
            <person name="Secka A."/>
            <person name="Antonio M."/>
            <person name="Oren A."/>
            <person name="Chaudhuri R.R."/>
            <person name="La Ragione R."/>
            <person name="Hildebrand F."/>
            <person name="Pallen M.J."/>
        </authorList>
    </citation>
    <scope>NUCLEOTIDE SEQUENCE</scope>
    <source>
        <strain evidence="3">CHK188-4685</strain>
    </source>
</reference>
<dbReference type="AlphaFoldDB" id="A0A9D2RJX4"/>
<evidence type="ECO:0000313" key="3">
    <source>
        <dbReference type="EMBL" id="HJB07054.1"/>
    </source>
</evidence>
<evidence type="ECO:0000313" key="4">
    <source>
        <dbReference type="Proteomes" id="UP000886804"/>
    </source>
</evidence>
<name>A0A9D2RJX4_9FIRM</name>
<dbReference type="InterPro" id="IPR034593">
    <property type="entry name" value="DgoD-like"/>
</dbReference>
<dbReference type="SFLD" id="SFLDS00001">
    <property type="entry name" value="Enolase"/>
    <property type="match status" value="1"/>
</dbReference>
<dbReference type="PANTHER" id="PTHR48080">
    <property type="entry name" value="D-GALACTONATE DEHYDRATASE-RELATED"/>
    <property type="match status" value="1"/>
</dbReference>
<reference evidence="3" key="2">
    <citation type="submission" date="2021-04" db="EMBL/GenBank/DDBJ databases">
        <authorList>
            <person name="Gilroy R."/>
        </authorList>
    </citation>
    <scope>NUCLEOTIDE SEQUENCE</scope>
    <source>
        <strain evidence="3">CHK188-4685</strain>
    </source>
</reference>
<dbReference type="InterPro" id="IPR029065">
    <property type="entry name" value="Enolase_C-like"/>
</dbReference>
<dbReference type="GO" id="GO:0046872">
    <property type="term" value="F:metal ion binding"/>
    <property type="evidence" value="ECO:0007669"/>
    <property type="project" value="UniProtKB-KW"/>
</dbReference>
<evidence type="ECO:0000256" key="1">
    <source>
        <dbReference type="ARBA" id="ARBA00022723"/>
    </source>
</evidence>
<dbReference type="PANTHER" id="PTHR48080:SF2">
    <property type="entry name" value="D-GALACTONATE DEHYDRATASE"/>
    <property type="match status" value="1"/>
</dbReference>
<comment type="caution">
    <text evidence="3">The sequence shown here is derived from an EMBL/GenBank/DDBJ whole genome shotgun (WGS) entry which is preliminary data.</text>
</comment>
<accession>A0A9D2RJX4</accession>
<feature type="domain" description="Mandelate racemase/muconate lactonizing enzyme C-terminal" evidence="2">
    <location>
        <begin position="7"/>
        <end position="118"/>
    </location>
</feature>
<evidence type="ECO:0000259" key="2">
    <source>
        <dbReference type="SMART" id="SM00922"/>
    </source>
</evidence>